<accession>A0A849IG24</accession>
<dbReference type="Pfam" id="PF03992">
    <property type="entry name" value="ABM"/>
    <property type="match status" value="1"/>
</dbReference>
<dbReference type="SUPFAM" id="SSF54909">
    <property type="entry name" value="Dimeric alpha+beta barrel"/>
    <property type="match status" value="1"/>
</dbReference>
<keyword evidence="2" id="KW-0503">Monooxygenase</keyword>
<evidence type="ECO:0000313" key="3">
    <source>
        <dbReference type="Proteomes" id="UP000564885"/>
    </source>
</evidence>
<dbReference type="InterPro" id="IPR011008">
    <property type="entry name" value="Dimeric_a/b-barrel"/>
</dbReference>
<protein>
    <submittedName>
        <fullName evidence="2">Antibiotic biosynthesis monooxygenase</fullName>
    </submittedName>
</protein>
<dbReference type="Gene3D" id="3.30.70.100">
    <property type="match status" value="1"/>
</dbReference>
<proteinExistence type="predicted"/>
<dbReference type="Proteomes" id="UP000564885">
    <property type="component" value="Unassembled WGS sequence"/>
</dbReference>
<organism evidence="2 3">
    <name type="scientific">Enterovirga aerilata</name>
    <dbReference type="NCBI Taxonomy" id="2730920"/>
    <lineage>
        <taxon>Bacteria</taxon>
        <taxon>Pseudomonadati</taxon>
        <taxon>Pseudomonadota</taxon>
        <taxon>Alphaproteobacteria</taxon>
        <taxon>Hyphomicrobiales</taxon>
        <taxon>Methylobacteriaceae</taxon>
        <taxon>Enterovirga</taxon>
    </lineage>
</organism>
<evidence type="ECO:0000259" key="1">
    <source>
        <dbReference type="PROSITE" id="PS51725"/>
    </source>
</evidence>
<name>A0A849IG24_9HYPH</name>
<keyword evidence="3" id="KW-1185">Reference proteome</keyword>
<dbReference type="EMBL" id="JABEPP010000003">
    <property type="protein sequence ID" value="NNM72873.1"/>
    <property type="molecule type" value="Genomic_DNA"/>
</dbReference>
<dbReference type="InterPro" id="IPR007138">
    <property type="entry name" value="ABM_dom"/>
</dbReference>
<dbReference type="PROSITE" id="PS51725">
    <property type="entry name" value="ABM"/>
    <property type="match status" value="1"/>
</dbReference>
<dbReference type="PANTHER" id="PTHR34474:SF2">
    <property type="entry name" value="SIGNAL TRANSDUCTION PROTEIN TRAP"/>
    <property type="match status" value="1"/>
</dbReference>
<dbReference type="InterPro" id="IPR050404">
    <property type="entry name" value="Heme-degrading_MO"/>
</dbReference>
<dbReference type="RefSeq" id="WP_171218392.1">
    <property type="nucleotide sequence ID" value="NZ_JABEPP010000003.1"/>
</dbReference>
<dbReference type="PANTHER" id="PTHR34474">
    <property type="entry name" value="SIGNAL TRANSDUCTION PROTEIN TRAP"/>
    <property type="match status" value="1"/>
</dbReference>
<dbReference type="GO" id="GO:0004497">
    <property type="term" value="F:monooxygenase activity"/>
    <property type="evidence" value="ECO:0007669"/>
    <property type="project" value="UniProtKB-KW"/>
</dbReference>
<evidence type="ECO:0000313" key="2">
    <source>
        <dbReference type="EMBL" id="NNM72873.1"/>
    </source>
</evidence>
<comment type="caution">
    <text evidence="2">The sequence shown here is derived from an EMBL/GenBank/DDBJ whole genome shotgun (WGS) entry which is preliminary data.</text>
</comment>
<reference evidence="2 3" key="1">
    <citation type="submission" date="2020-04" db="EMBL/GenBank/DDBJ databases">
        <title>Enterovirga sp. isolate from soil.</title>
        <authorList>
            <person name="Chea S."/>
            <person name="Kim D.-U."/>
        </authorList>
    </citation>
    <scope>NUCLEOTIDE SEQUENCE [LARGE SCALE GENOMIC DNA]</scope>
    <source>
        <strain evidence="2 3">DB1703</strain>
    </source>
</reference>
<gene>
    <name evidence="2" type="ORF">HJG44_10845</name>
</gene>
<keyword evidence="2" id="KW-0560">Oxidoreductase</keyword>
<dbReference type="AlphaFoldDB" id="A0A849IG24"/>
<feature type="domain" description="ABM" evidence="1">
    <location>
        <begin position="2"/>
        <end position="96"/>
    </location>
</feature>
<sequence length="112" mass="13031">MFIAMNRFKVLKDATEDFEAVWRNRDSHLNEMKGFVEFHLLRGPEHEDHILYSSHTVWASKADFEAWTKSEQFRKAHGRAPGTRPLYAGHPQFEGFEVIQTLTRETPAQAAE</sequence>